<gene>
    <name evidence="1" type="ORF">Fmac_008356</name>
</gene>
<accession>A0ABD1MX71</accession>
<evidence type="ECO:0000313" key="1">
    <source>
        <dbReference type="EMBL" id="KAL2340416.1"/>
    </source>
</evidence>
<dbReference type="Proteomes" id="UP001603857">
    <property type="component" value="Unassembled WGS sequence"/>
</dbReference>
<dbReference type="AlphaFoldDB" id="A0ABD1MX71"/>
<comment type="caution">
    <text evidence="1">The sequence shown here is derived from an EMBL/GenBank/DDBJ whole genome shotgun (WGS) entry which is preliminary data.</text>
</comment>
<reference evidence="1 2" key="1">
    <citation type="submission" date="2024-08" db="EMBL/GenBank/DDBJ databases">
        <title>Insights into the chromosomal genome structure of Flemingia macrophylla.</title>
        <authorList>
            <person name="Ding Y."/>
            <person name="Zhao Y."/>
            <person name="Bi W."/>
            <person name="Wu M."/>
            <person name="Zhao G."/>
            <person name="Gong Y."/>
            <person name="Li W."/>
            <person name="Zhang P."/>
        </authorList>
    </citation>
    <scope>NUCLEOTIDE SEQUENCE [LARGE SCALE GENOMIC DNA]</scope>
    <source>
        <strain evidence="1">DYQJB</strain>
        <tissue evidence="1">Leaf</tissue>
    </source>
</reference>
<sequence>MSILRLTLQPSMQTTRAAEARHLIEMMASNSQFAETRKLEGKLDALVKLVTQLATITAAEASHLVEKMTSNSQQFSTRNDAIITTTAEARHLIKKMGSNSKYFKARNDAIFIRGVHYVATDTSTKNRKLEGKLDAPVNLVTQLAQTTTTVEAKQLIKNRTSNSKQFSARNDAIIIRGVHDVAIDISADTRKLEGKLDAIVNLVTQLFASIARVFGICSFNDHHTNAYPSLNVRNEAVVIRGVHDVATDTSAETRKLVGKLDALVKLVTQLAVNYKPAFVARVFGIRASNDCRHPKNPALSMRRLLLLFFGNIWSLRQNWVSTAVPPLLVPPADGLSTGMPVNGLSICRRLSRLMSSFLRDLSRTRECSDPSSDVQAWVTTLLERSCCRAGP</sequence>
<keyword evidence="2" id="KW-1185">Reference proteome</keyword>
<dbReference type="EMBL" id="JBGMDY010000003">
    <property type="protein sequence ID" value="KAL2340416.1"/>
    <property type="molecule type" value="Genomic_DNA"/>
</dbReference>
<name>A0ABD1MX71_9FABA</name>
<proteinExistence type="predicted"/>
<protein>
    <submittedName>
        <fullName evidence="1">Uncharacterized protein</fullName>
    </submittedName>
</protein>
<organism evidence="1 2">
    <name type="scientific">Flemingia macrophylla</name>
    <dbReference type="NCBI Taxonomy" id="520843"/>
    <lineage>
        <taxon>Eukaryota</taxon>
        <taxon>Viridiplantae</taxon>
        <taxon>Streptophyta</taxon>
        <taxon>Embryophyta</taxon>
        <taxon>Tracheophyta</taxon>
        <taxon>Spermatophyta</taxon>
        <taxon>Magnoliopsida</taxon>
        <taxon>eudicotyledons</taxon>
        <taxon>Gunneridae</taxon>
        <taxon>Pentapetalae</taxon>
        <taxon>rosids</taxon>
        <taxon>fabids</taxon>
        <taxon>Fabales</taxon>
        <taxon>Fabaceae</taxon>
        <taxon>Papilionoideae</taxon>
        <taxon>50 kb inversion clade</taxon>
        <taxon>NPAAA clade</taxon>
        <taxon>indigoferoid/millettioid clade</taxon>
        <taxon>Phaseoleae</taxon>
        <taxon>Flemingia</taxon>
    </lineage>
</organism>
<evidence type="ECO:0000313" key="2">
    <source>
        <dbReference type="Proteomes" id="UP001603857"/>
    </source>
</evidence>